<evidence type="ECO:0000313" key="2">
    <source>
        <dbReference type="EMBL" id="PJR03193.1"/>
    </source>
</evidence>
<protein>
    <submittedName>
        <fullName evidence="2">Cyclic nucleotide-binding protein</fullName>
    </submittedName>
</protein>
<dbReference type="SMART" id="SM00100">
    <property type="entry name" value="cNMP"/>
    <property type="match status" value="1"/>
</dbReference>
<keyword evidence="3" id="KW-1185">Reference proteome</keyword>
<evidence type="ECO:0000313" key="3">
    <source>
        <dbReference type="Proteomes" id="UP000231960"/>
    </source>
</evidence>
<reference evidence="2 3" key="1">
    <citation type="submission" date="2017-06" db="EMBL/GenBank/DDBJ databases">
        <title>Description of Avrilella dinanensis gen. nov. sp. nov.</title>
        <authorList>
            <person name="Leyer C."/>
            <person name="Sassi M."/>
            <person name="Minet J."/>
            <person name="Kayal S."/>
            <person name="Cattoir V."/>
        </authorList>
    </citation>
    <scope>NUCLEOTIDE SEQUENCE [LARGE SCALE GENOMIC DNA]</scope>
    <source>
        <strain evidence="2 3">UR159</strain>
    </source>
</reference>
<proteinExistence type="predicted"/>
<feature type="domain" description="Cyclic nucleotide-binding" evidence="1">
    <location>
        <begin position="15"/>
        <end position="115"/>
    </location>
</feature>
<dbReference type="EMBL" id="NIPO01000001">
    <property type="protein sequence ID" value="PJR03193.1"/>
    <property type="molecule type" value="Genomic_DNA"/>
</dbReference>
<dbReference type="InterPro" id="IPR018490">
    <property type="entry name" value="cNMP-bd_dom_sf"/>
</dbReference>
<organism evidence="2 3">
    <name type="scientific">Avrilella dinanensis</name>
    <dbReference type="NCBI Taxonomy" id="2008672"/>
    <lineage>
        <taxon>Bacteria</taxon>
        <taxon>Pseudomonadati</taxon>
        <taxon>Bacteroidota</taxon>
        <taxon>Flavobacteriia</taxon>
        <taxon>Flavobacteriales</taxon>
        <taxon>Flavobacteriaceae</taxon>
        <taxon>Avrilella</taxon>
    </lineage>
</organism>
<dbReference type="OrthoDB" id="1044733at2"/>
<evidence type="ECO:0000259" key="1">
    <source>
        <dbReference type="PROSITE" id="PS50042"/>
    </source>
</evidence>
<comment type="caution">
    <text evidence="2">The sequence shown here is derived from an EMBL/GenBank/DDBJ whole genome shotgun (WGS) entry which is preliminary data.</text>
</comment>
<sequence>MKKELLSQVYQHPLINSQELESIIEAHQKITLKKGDFILKEGEIANSYLILENGLLRSFAYDYNGNDITTDFFCNYEVVIEVLSLFQRIPAKENIQALTDCICWKIDFDVFQELFHSIGGFPEWGRLWMTGRLFHFKQRSVEMVTISAKERYLQLIKEQPQVVLQSPLKYIASYLGITDTSLSRIRKEIS</sequence>
<dbReference type="Proteomes" id="UP000231960">
    <property type="component" value="Unassembled WGS sequence"/>
</dbReference>
<dbReference type="InterPro" id="IPR000595">
    <property type="entry name" value="cNMP-bd_dom"/>
</dbReference>
<dbReference type="Pfam" id="PF00027">
    <property type="entry name" value="cNMP_binding"/>
    <property type="match status" value="1"/>
</dbReference>
<dbReference type="PROSITE" id="PS50042">
    <property type="entry name" value="CNMP_BINDING_3"/>
    <property type="match status" value="1"/>
</dbReference>
<dbReference type="RefSeq" id="WP_100676762.1">
    <property type="nucleotide sequence ID" value="NZ_NIPO01000001.1"/>
</dbReference>
<dbReference type="InterPro" id="IPR014710">
    <property type="entry name" value="RmlC-like_jellyroll"/>
</dbReference>
<dbReference type="CDD" id="cd00038">
    <property type="entry name" value="CAP_ED"/>
    <property type="match status" value="1"/>
</dbReference>
<dbReference type="AlphaFoldDB" id="A0A2M9R388"/>
<dbReference type="SUPFAM" id="SSF51206">
    <property type="entry name" value="cAMP-binding domain-like"/>
    <property type="match status" value="1"/>
</dbReference>
<accession>A0A2M9R388</accession>
<gene>
    <name evidence="2" type="ORF">CDL10_00785</name>
</gene>
<dbReference type="Gene3D" id="2.60.120.10">
    <property type="entry name" value="Jelly Rolls"/>
    <property type="match status" value="1"/>
</dbReference>
<name>A0A2M9R388_9FLAO</name>